<dbReference type="OrthoDB" id="6385145at2"/>
<evidence type="ECO:0000313" key="2">
    <source>
        <dbReference type="Proteomes" id="UP000184520"/>
    </source>
</evidence>
<name>A0A1M5E680_9ALTE</name>
<protein>
    <submittedName>
        <fullName evidence="1">Gluconate 2-dehydrogenase subunit 3</fullName>
    </submittedName>
</protein>
<dbReference type="AlphaFoldDB" id="A0A1M5E680"/>
<accession>A0A1M5E680</accession>
<dbReference type="STRING" id="634436.SAMN05216361_0268"/>
<gene>
    <name evidence="1" type="ORF">SAMN05216361_0268</name>
</gene>
<evidence type="ECO:0000313" key="1">
    <source>
        <dbReference type="EMBL" id="SHF74685.1"/>
    </source>
</evidence>
<dbReference type="InterPro" id="IPR027056">
    <property type="entry name" value="Gluconate_2DH_su3"/>
</dbReference>
<reference evidence="2" key="1">
    <citation type="submission" date="2016-11" db="EMBL/GenBank/DDBJ databases">
        <authorList>
            <person name="Varghese N."/>
            <person name="Submissions S."/>
        </authorList>
    </citation>
    <scope>NUCLEOTIDE SEQUENCE [LARGE SCALE GENOMIC DNA]</scope>
    <source>
        <strain evidence="2">CGMCC 1.8995</strain>
    </source>
</reference>
<organism evidence="1 2">
    <name type="scientific">Marisediminitalea aggregata</name>
    <dbReference type="NCBI Taxonomy" id="634436"/>
    <lineage>
        <taxon>Bacteria</taxon>
        <taxon>Pseudomonadati</taxon>
        <taxon>Pseudomonadota</taxon>
        <taxon>Gammaproteobacteria</taxon>
        <taxon>Alteromonadales</taxon>
        <taxon>Alteromonadaceae</taxon>
        <taxon>Marisediminitalea</taxon>
    </lineage>
</organism>
<keyword evidence="2" id="KW-1185">Reference proteome</keyword>
<dbReference type="EMBL" id="FQWD01000001">
    <property type="protein sequence ID" value="SHF74685.1"/>
    <property type="molecule type" value="Genomic_DNA"/>
</dbReference>
<dbReference type="Proteomes" id="UP000184520">
    <property type="component" value="Unassembled WGS sequence"/>
</dbReference>
<dbReference type="RefSeq" id="WP_073316763.1">
    <property type="nucleotide sequence ID" value="NZ_FQWD01000001.1"/>
</dbReference>
<dbReference type="Pfam" id="PF13618">
    <property type="entry name" value="Gluconate_2-dh3"/>
    <property type="match status" value="1"/>
</dbReference>
<proteinExistence type="predicted"/>
<sequence length="205" mass="22246">MERRDILKLITAATGVAMVGADAFAWDKVPEATSAKDAGFTAEDISLLNEIGETIIPATDSPGAKAANVGATMVGLVADCYTPPEQAEFRQGLKAIDVESKAAFGKPFLLLSATQRHELLTKLDTTAKEQDNKVGLGWAVHQRPSHRSIEDKGPVPHYFTLMKQLTLFSFFTSEVGATKALRYVSIPGRYDGDMPYQKGDRAWAT</sequence>